<dbReference type="Proteomes" id="UP000265520">
    <property type="component" value="Unassembled WGS sequence"/>
</dbReference>
<evidence type="ECO:0000313" key="3">
    <source>
        <dbReference type="Proteomes" id="UP000265520"/>
    </source>
</evidence>
<dbReference type="EMBL" id="LXQA010120660">
    <property type="protein sequence ID" value="MCI20598.1"/>
    <property type="molecule type" value="Genomic_DNA"/>
</dbReference>
<accession>A0A392Q8Z9</accession>
<evidence type="ECO:0000313" key="2">
    <source>
        <dbReference type="EMBL" id="MCI20598.1"/>
    </source>
</evidence>
<organism evidence="2 3">
    <name type="scientific">Trifolium medium</name>
    <dbReference type="NCBI Taxonomy" id="97028"/>
    <lineage>
        <taxon>Eukaryota</taxon>
        <taxon>Viridiplantae</taxon>
        <taxon>Streptophyta</taxon>
        <taxon>Embryophyta</taxon>
        <taxon>Tracheophyta</taxon>
        <taxon>Spermatophyta</taxon>
        <taxon>Magnoliopsida</taxon>
        <taxon>eudicotyledons</taxon>
        <taxon>Gunneridae</taxon>
        <taxon>Pentapetalae</taxon>
        <taxon>rosids</taxon>
        <taxon>fabids</taxon>
        <taxon>Fabales</taxon>
        <taxon>Fabaceae</taxon>
        <taxon>Papilionoideae</taxon>
        <taxon>50 kb inversion clade</taxon>
        <taxon>NPAAA clade</taxon>
        <taxon>Hologalegina</taxon>
        <taxon>IRL clade</taxon>
        <taxon>Trifolieae</taxon>
        <taxon>Trifolium</taxon>
    </lineage>
</organism>
<reference evidence="2 3" key="1">
    <citation type="journal article" date="2018" name="Front. Plant Sci.">
        <title>Red Clover (Trifolium pratense) and Zigzag Clover (T. medium) - A Picture of Genomic Similarities and Differences.</title>
        <authorList>
            <person name="Dluhosova J."/>
            <person name="Istvanek J."/>
            <person name="Nedelnik J."/>
            <person name="Repkova J."/>
        </authorList>
    </citation>
    <scope>NUCLEOTIDE SEQUENCE [LARGE SCALE GENOMIC DNA]</scope>
    <source>
        <strain evidence="3">cv. 10/8</strain>
        <tissue evidence="2">Leaf</tissue>
    </source>
</reference>
<protein>
    <submittedName>
        <fullName evidence="2">Uncharacterized protein</fullName>
    </submittedName>
</protein>
<name>A0A392Q8Z9_9FABA</name>
<feature type="non-terminal residue" evidence="2">
    <location>
        <position position="1"/>
    </location>
</feature>
<feature type="compositionally biased region" description="Basic and acidic residues" evidence="1">
    <location>
        <begin position="27"/>
        <end position="49"/>
    </location>
</feature>
<keyword evidence="3" id="KW-1185">Reference proteome</keyword>
<feature type="compositionally biased region" description="Basic and acidic residues" evidence="1">
    <location>
        <begin position="85"/>
        <end position="97"/>
    </location>
</feature>
<dbReference type="AlphaFoldDB" id="A0A392Q8Z9"/>
<evidence type="ECO:0000256" key="1">
    <source>
        <dbReference type="SAM" id="MobiDB-lite"/>
    </source>
</evidence>
<sequence>LKNQLKKQNLTSKHQLGEFCEQFAFDVEKPPNDKRKKGKEPLRKPKEKGLSNPGQHNYRKSRRKYYTRPKPPEESGKRSKKRKANKLDITCHRCETN</sequence>
<comment type="caution">
    <text evidence="2">The sequence shown here is derived from an EMBL/GenBank/DDBJ whole genome shotgun (WGS) entry which is preliminary data.</text>
</comment>
<proteinExistence type="predicted"/>
<feature type="compositionally biased region" description="Basic residues" evidence="1">
    <location>
        <begin position="57"/>
        <end position="67"/>
    </location>
</feature>
<feature type="region of interest" description="Disordered" evidence="1">
    <location>
        <begin position="27"/>
        <end position="97"/>
    </location>
</feature>